<keyword evidence="5 13" id="KW-0378">Hydrolase</keyword>
<dbReference type="GO" id="GO:0005975">
    <property type="term" value="P:carbohydrate metabolic process"/>
    <property type="evidence" value="ECO:0007669"/>
    <property type="project" value="InterPro"/>
</dbReference>
<name>A0AAN6I7T8_PICAN</name>
<protein>
    <recommendedName>
        <fullName evidence="13">alpha-1,2-Mannosidase</fullName>
        <ecNumber evidence="13">3.2.1.-</ecNumber>
    </recommendedName>
</protein>
<keyword evidence="13" id="KW-0326">Glycosidase</keyword>
<keyword evidence="15" id="KW-1133">Transmembrane helix</keyword>
<dbReference type="GO" id="GO:0016020">
    <property type="term" value="C:membrane"/>
    <property type="evidence" value="ECO:0007669"/>
    <property type="project" value="InterPro"/>
</dbReference>
<proteinExistence type="inferred from homology"/>
<dbReference type="EMBL" id="JAHLUX010000002">
    <property type="protein sequence ID" value="KAG7821281.1"/>
    <property type="molecule type" value="Genomic_DNA"/>
</dbReference>
<feature type="active site" evidence="10">
    <location>
        <position position="440"/>
    </location>
</feature>
<dbReference type="GO" id="GO:0036503">
    <property type="term" value="P:ERAD pathway"/>
    <property type="evidence" value="ECO:0007669"/>
    <property type="project" value="UniProtKB-ARBA"/>
</dbReference>
<feature type="compositionally biased region" description="Basic and acidic residues" evidence="14">
    <location>
        <begin position="624"/>
        <end position="634"/>
    </location>
</feature>
<dbReference type="AlphaFoldDB" id="A0AAN6I7T8"/>
<dbReference type="InterPro" id="IPR012341">
    <property type="entry name" value="6hp_glycosidase-like_sf"/>
</dbReference>
<feature type="active site" description="Proton donor" evidence="10">
    <location>
        <position position="157"/>
    </location>
</feature>
<dbReference type="GeneID" id="66125416"/>
<evidence type="ECO:0000256" key="15">
    <source>
        <dbReference type="SAM" id="Phobius"/>
    </source>
</evidence>
<dbReference type="SUPFAM" id="SSF48225">
    <property type="entry name" value="Seven-hairpin glycosidases"/>
    <property type="match status" value="1"/>
</dbReference>
<organism evidence="16 18">
    <name type="scientific">Pichia angusta</name>
    <name type="common">Yeast</name>
    <name type="synonym">Hansenula polymorpha</name>
    <dbReference type="NCBI Taxonomy" id="870730"/>
    <lineage>
        <taxon>Eukaryota</taxon>
        <taxon>Fungi</taxon>
        <taxon>Dikarya</taxon>
        <taxon>Ascomycota</taxon>
        <taxon>Saccharomycotina</taxon>
        <taxon>Pichiomycetes</taxon>
        <taxon>Pichiales</taxon>
        <taxon>Pichiaceae</taxon>
        <taxon>Ogataea</taxon>
    </lineage>
</organism>
<feature type="region of interest" description="Disordered" evidence="14">
    <location>
        <begin position="604"/>
        <end position="634"/>
    </location>
</feature>
<keyword evidence="15" id="KW-0472">Membrane</keyword>
<comment type="caution">
    <text evidence="16">The sequence shown here is derived from an EMBL/GenBank/DDBJ whole genome shotgun (WGS) entry which is preliminary data.</text>
</comment>
<comment type="catalytic activity">
    <reaction evidence="8">
        <text>N(4)-(alpha-D-Man-(1-&gt;2)-alpha-D-Man-(1-&gt;2)-alpha-D-Man-(1-&gt;3)-[alpha-D-Man-(1-&gt;3)-[alpha-D-Man-(1-&gt;2)-alpha-D-Man-(1-&gt;6)]-alpha-D-Man-(1-&gt;6)]-beta-D-Man-(1-&gt;4)-beta-D-GlcNAc-(1-&gt;4)-beta-D-GlcNAc)-L-asparaginyl-[protein] (N-glucan mannose isomer 8A1,2,3B1,3) + 3 H2O = N(4)-(alpha-D-Man-(1-&gt;3)-[alpha-D-Man-(1-&gt;3)-[alpha-D-Man-(1-&gt;6)]-alpha-D-Man-(1-&gt;6)]-beta-D-Man-(1-&gt;4)-beta-D-GlcNAc-(1-&gt;4)-beta-D-GlcNAc)-L-asparaginyl-[protein] (N-glucan mannose isomer 5A1,2) + 3 beta-D-mannose</text>
        <dbReference type="Rhea" id="RHEA:56028"/>
        <dbReference type="Rhea" id="RHEA-COMP:14358"/>
        <dbReference type="Rhea" id="RHEA-COMP:14367"/>
        <dbReference type="ChEBI" id="CHEBI:15377"/>
        <dbReference type="ChEBI" id="CHEBI:28563"/>
        <dbReference type="ChEBI" id="CHEBI:59087"/>
        <dbReference type="ChEBI" id="CHEBI:60628"/>
        <dbReference type="EC" id="3.2.1.113"/>
    </reaction>
</comment>
<evidence type="ECO:0000256" key="12">
    <source>
        <dbReference type="PIRSR" id="PIRSR601382-3"/>
    </source>
</evidence>
<comment type="catalytic activity">
    <reaction evidence="9">
        <text>N(4)-(alpha-D-Man-(1-&gt;2)-alpha-D-Man-(1-&gt;2)-alpha-D-Man-(1-&gt;3)-[alpha-D-Man-(1-&gt;2)-alpha-D-Man-(1-&gt;3)-[alpha-D-Man-(1-&gt;2)-alpha-D-Man-(1-&gt;6)]-alpha-D-Man-(1-&gt;6)]-beta-D-Man-(1-&gt;4)-beta-D-GlcNAc-(1-&gt;4)-beta-D-GlcNAc)-L-asparaginyl-[protein] (N-glucan mannose isomer 9A1,2,3B1,2,3) + 4 H2O = N(4)-(alpha-D-Man-(1-&gt;3)-[alpha-D-Man-(1-&gt;3)-[alpha-D-Man-(1-&gt;6)]-alpha-D-Man-(1-&gt;6)]-beta-D-Man-(1-&gt;4)-beta-D-GlcNAc-(1-&gt;4)-beta-D-GlcNAc)-L-asparaginyl-[protein] (N-glucan mannose isomer 5A1,2) + 4 beta-D-mannose</text>
        <dbReference type="Rhea" id="RHEA:56008"/>
        <dbReference type="Rhea" id="RHEA-COMP:14356"/>
        <dbReference type="Rhea" id="RHEA-COMP:14367"/>
        <dbReference type="ChEBI" id="CHEBI:15377"/>
        <dbReference type="ChEBI" id="CHEBI:28563"/>
        <dbReference type="ChEBI" id="CHEBI:59087"/>
        <dbReference type="ChEBI" id="CHEBI:139493"/>
        <dbReference type="EC" id="3.2.1.113"/>
    </reaction>
</comment>
<evidence type="ECO:0000256" key="5">
    <source>
        <dbReference type="ARBA" id="ARBA00022801"/>
    </source>
</evidence>
<evidence type="ECO:0000256" key="3">
    <source>
        <dbReference type="ARBA" id="ARBA00007658"/>
    </source>
</evidence>
<feature type="compositionally biased region" description="Basic and acidic residues" evidence="14">
    <location>
        <begin position="556"/>
        <end position="569"/>
    </location>
</feature>
<dbReference type="GO" id="GO:0005783">
    <property type="term" value="C:endoplasmic reticulum"/>
    <property type="evidence" value="ECO:0007669"/>
    <property type="project" value="TreeGrafter"/>
</dbReference>
<evidence type="ECO:0000256" key="2">
    <source>
        <dbReference type="ARBA" id="ARBA00004922"/>
    </source>
</evidence>
<dbReference type="PANTHER" id="PTHR11742:SF55">
    <property type="entry name" value="ENDOPLASMIC RETICULUM MANNOSYL-OLIGOSACCHARIDE 1,2-ALPHA-MANNOSIDASE"/>
    <property type="match status" value="1"/>
</dbReference>
<dbReference type="InterPro" id="IPR036026">
    <property type="entry name" value="Seven-hairpin_glycosidases"/>
</dbReference>
<gene>
    <name evidence="16" type="ORF">KL928_001365</name>
    <name evidence="17" type="ORF">KL940_000073</name>
</gene>
<evidence type="ECO:0000256" key="11">
    <source>
        <dbReference type="PIRSR" id="PIRSR601382-2"/>
    </source>
</evidence>
<comment type="similarity">
    <text evidence="3 13">Belongs to the glycosyl hydrolase 47 family.</text>
</comment>
<feature type="binding site" evidence="11">
    <location>
        <position position="535"/>
    </location>
    <ligand>
        <name>Ca(2+)</name>
        <dbReference type="ChEBI" id="CHEBI:29108"/>
    </ligand>
</feature>
<dbReference type="PRINTS" id="PR00747">
    <property type="entry name" value="GLYHDRLASE47"/>
</dbReference>
<keyword evidence="6 11" id="KW-0106">Calcium</keyword>
<dbReference type="EC" id="3.2.1.-" evidence="13"/>
<feature type="active site" evidence="10">
    <location>
        <position position="289"/>
    </location>
</feature>
<dbReference type="InterPro" id="IPR050749">
    <property type="entry name" value="Glycosyl_Hydrolase_47"/>
</dbReference>
<dbReference type="RefSeq" id="XP_043061824.1">
    <property type="nucleotide sequence ID" value="XM_043201722.1"/>
</dbReference>
<dbReference type="GO" id="GO:0005509">
    <property type="term" value="F:calcium ion binding"/>
    <property type="evidence" value="ECO:0007669"/>
    <property type="project" value="InterPro"/>
</dbReference>
<sequence length="634" mass="72582">MSTWKSKQNVGLPLYYKDKLQRDSSAWNRCKDVWRNRTHKQRLGANIVLFLVGSYVLLTTFVFRKKTANVWAARRDQVRTVFLESWHDYARHGWGKDVYRPISQTGKNMGKQPLGWIIVDSLDTLMLMKCDEELREARTWVKHELDYDFDYNVNTFETTIRMLGGLLSAHYLSEDDVYLEQAARLGNKLIGAFGSKKGIPYASVNLKSGKGIPSHVDRGASSTAEATSVQLEFKYLAQLTGEELYWRAAEQVMKSLDEADPADGLVPIYIQPETAKFQGNLIRLGSRGDSYYEYLLKQYLQTREQVYLEMYLETVAGIRKHLVRYSKPNNLMFIGELERGIGGPLSTKMDHLVCFAGGMFAIGATEGLEYETARKLSTWTDEKEQQMTMAKELTHTCYRMYHDVPATGLAPEIVVFKQDANSDKDFYIKPADKHNLQRPETVESLYYLYKITGDVKYREWGWEIFENFVKHTKVTSGGKDSKPRYTSLDDVTVNPPKMRDNMESFWLSETLKYLYLLFDDETDPKWDLENMVLNTEAHPFPRYAKAPFATGWRRQGKLESAEPEKKETPPQEVDVGAADADLDVSEAKLKASRDNEAVAEALKQKGELPVAKQPVAKPLNEQVDSVKEELVKQG</sequence>
<evidence type="ECO:0000313" key="18">
    <source>
        <dbReference type="Proteomes" id="UP001196530"/>
    </source>
</evidence>
<keyword evidence="19" id="KW-1185">Reference proteome</keyword>
<evidence type="ECO:0000313" key="17">
    <source>
        <dbReference type="EMBL" id="KAG7852372.1"/>
    </source>
</evidence>
<evidence type="ECO:0000256" key="10">
    <source>
        <dbReference type="PIRSR" id="PIRSR601382-1"/>
    </source>
</evidence>
<evidence type="ECO:0000313" key="16">
    <source>
        <dbReference type="EMBL" id="KAG7821281.1"/>
    </source>
</evidence>
<evidence type="ECO:0000313" key="19">
    <source>
        <dbReference type="Proteomes" id="UP001197328"/>
    </source>
</evidence>
<evidence type="ECO:0000256" key="1">
    <source>
        <dbReference type="ARBA" id="ARBA00001913"/>
    </source>
</evidence>
<feature type="region of interest" description="Disordered" evidence="14">
    <location>
        <begin position="554"/>
        <end position="581"/>
    </location>
</feature>
<feature type="active site" description="Proton donor" evidence="10">
    <location>
        <position position="412"/>
    </location>
</feature>
<keyword evidence="7 12" id="KW-1015">Disulfide bond</keyword>
<dbReference type="Proteomes" id="UP001196530">
    <property type="component" value="Unassembled WGS sequence"/>
</dbReference>
<dbReference type="EMBL" id="JAHLVD010000001">
    <property type="protein sequence ID" value="KAG7852372.1"/>
    <property type="molecule type" value="Genomic_DNA"/>
</dbReference>
<evidence type="ECO:0000256" key="9">
    <source>
        <dbReference type="ARBA" id="ARBA00048605"/>
    </source>
</evidence>
<comment type="cofactor">
    <cofactor evidence="1 11">
        <name>Ca(2+)</name>
        <dbReference type="ChEBI" id="CHEBI:29108"/>
    </cofactor>
</comment>
<comment type="pathway">
    <text evidence="2">Protein modification; protein glycosylation.</text>
</comment>
<dbReference type="Gene3D" id="1.50.10.10">
    <property type="match status" value="1"/>
</dbReference>
<dbReference type="InterPro" id="IPR001382">
    <property type="entry name" value="Glyco_hydro_47"/>
</dbReference>
<feature type="disulfide bond" evidence="12">
    <location>
        <begin position="354"/>
        <end position="397"/>
    </location>
</feature>
<dbReference type="GO" id="GO:0004571">
    <property type="term" value="F:mannosyl-oligosaccharide 1,2-alpha-mannosidase activity"/>
    <property type="evidence" value="ECO:0007669"/>
    <property type="project" value="UniProtKB-EC"/>
</dbReference>
<dbReference type="Pfam" id="PF01532">
    <property type="entry name" value="Glyco_hydro_47"/>
    <property type="match status" value="1"/>
</dbReference>
<keyword evidence="15" id="KW-0812">Transmembrane</keyword>
<keyword evidence="4 11" id="KW-0479">Metal-binding</keyword>
<feature type="transmembrane region" description="Helical" evidence="15">
    <location>
        <begin position="43"/>
        <end position="63"/>
    </location>
</feature>
<evidence type="ECO:0000256" key="4">
    <source>
        <dbReference type="ARBA" id="ARBA00022723"/>
    </source>
</evidence>
<evidence type="ECO:0000256" key="6">
    <source>
        <dbReference type="ARBA" id="ARBA00022837"/>
    </source>
</evidence>
<accession>A0AAN6I7T8</accession>
<evidence type="ECO:0000256" key="13">
    <source>
        <dbReference type="RuleBase" id="RU361193"/>
    </source>
</evidence>
<dbReference type="Proteomes" id="UP001197328">
    <property type="component" value="Unassembled WGS sequence"/>
</dbReference>
<evidence type="ECO:0000256" key="8">
    <source>
        <dbReference type="ARBA" id="ARBA00047669"/>
    </source>
</evidence>
<dbReference type="PANTHER" id="PTHR11742">
    <property type="entry name" value="MANNOSYL-OLIGOSACCHARIDE ALPHA-1,2-MANNOSIDASE-RELATED"/>
    <property type="match status" value="1"/>
</dbReference>
<evidence type="ECO:0000256" key="14">
    <source>
        <dbReference type="SAM" id="MobiDB-lite"/>
    </source>
</evidence>
<reference evidence="16 19" key="1">
    <citation type="journal article" date="2021" name="G3 (Bethesda)">
        <title>Genomic diversity, chromosomal rearrangements, and interspecies hybridization in the ogataea polymorpha species complex.</title>
        <authorList>
            <person name="Hanson S.J."/>
            <person name="Cinneide E.O."/>
            <person name="Salzberg L.I."/>
            <person name="Wolfe K.H."/>
            <person name="McGowan J."/>
            <person name="Fitzpatrick D.A."/>
            <person name="Matlin K."/>
        </authorList>
    </citation>
    <scope>NUCLEOTIDE SEQUENCE</scope>
    <source>
        <strain evidence="17">51-138</strain>
        <strain evidence="16">61-244</strain>
    </source>
</reference>
<evidence type="ECO:0000256" key="7">
    <source>
        <dbReference type="ARBA" id="ARBA00023157"/>
    </source>
</evidence>